<dbReference type="Proteomes" id="UP001240236">
    <property type="component" value="Unassembled WGS sequence"/>
</dbReference>
<protein>
    <recommendedName>
        <fullName evidence="9">MFS transporter</fullName>
    </recommendedName>
</protein>
<dbReference type="AlphaFoldDB" id="A0AAE3VTX3"/>
<feature type="transmembrane region" description="Helical" evidence="6">
    <location>
        <begin position="332"/>
        <end position="355"/>
    </location>
</feature>
<dbReference type="EMBL" id="JAUSUZ010000001">
    <property type="protein sequence ID" value="MDQ0363641.1"/>
    <property type="molecule type" value="Genomic_DNA"/>
</dbReference>
<dbReference type="RefSeq" id="WP_307234424.1">
    <property type="nucleotide sequence ID" value="NZ_JAUSUZ010000001.1"/>
</dbReference>
<keyword evidence="4 6" id="KW-1133">Transmembrane helix</keyword>
<evidence type="ECO:0000256" key="6">
    <source>
        <dbReference type="SAM" id="Phobius"/>
    </source>
</evidence>
<organism evidence="7 8">
    <name type="scientific">Catenuloplanes indicus</name>
    <dbReference type="NCBI Taxonomy" id="137267"/>
    <lineage>
        <taxon>Bacteria</taxon>
        <taxon>Bacillati</taxon>
        <taxon>Actinomycetota</taxon>
        <taxon>Actinomycetes</taxon>
        <taxon>Micromonosporales</taxon>
        <taxon>Micromonosporaceae</taxon>
        <taxon>Catenuloplanes</taxon>
    </lineage>
</organism>
<feature type="transmembrane region" description="Helical" evidence="6">
    <location>
        <begin position="46"/>
        <end position="70"/>
    </location>
</feature>
<dbReference type="PANTHER" id="PTHR23513:SF11">
    <property type="entry name" value="STAPHYLOFERRIN A TRANSPORTER"/>
    <property type="match status" value="1"/>
</dbReference>
<feature type="transmembrane region" description="Helical" evidence="6">
    <location>
        <begin position="279"/>
        <end position="312"/>
    </location>
</feature>
<dbReference type="SUPFAM" id="SSF103473">
    <property type="entry name" value="MFS general substrate transporter"/>
    <property type="match status" value="1"/>
</dbReference>
<feature type="transmembrane region" description="Helical" evidence="6">
    <location>
        <begin position="247"/>
        <end position="267"/>
    </location>
</feature>
<keyword evidence="5 6" id="KW-0472">Membrane</keyword>
<evidence type="ECO:0000256" key="1">
    <source>
        <dbReference type="ARBA" id="ARBA00004651"/>
    </source>
</evidence>
<feature type="transmembrane region" description="Helical" evidence="6">
    <location>
        <begin position="145"/>
        <end position="163"/>
    </location>
</feature>
<dbReference type="InterPro" id="IPR036259">
    <property type="entry name" value="MFS_trans_sf"/>
</dbReference>
<comment type="caution">
    <text evidence="7">The sequence shown here is derived from an EMBL/GenBank/DDBJ whole genome shotgun (WGS) entry which is preliminary data.</text>
</comment>
<keyword evidence="2" id="KW-1003">Cell membrane</keyword>
<keyword evidence="3 6" id="KW-0812">Transmembrane</keyword>
<evidence type="ECO:0000313" key="8">
    <source>
        <dbReference type="Proteomes" id="UP001240236"/>
    </source>
</evidence>
<evidence type="ECO:0000313" key="7">
    <source>
        <dbReference type="EMBL" id="MDQ0363641.1"/>
    </source>
</evidence>
<dbReference type="Gene3D" id="1.20.1250.20">
    <property type="entry name" value="MFS general substrate transporter like domains"/>
    <property type="match status" value="1"/>
</dbReference>
<gene>
    <name evidence="7" type="ORF">J2S42_000310</name>
</gene>
<evidence type="ECO:0000256" key="5">
    <source>
        <dbReference type="ARBA" id="ARBA00023136"/>
    </source>
</evidence>
<feature type="transmembrane region" description="Helical" evidence="6">
    <location>
        <begin position="16"/>
        <end position="40"/>
    </location>
</feature>
<dbReference type="PANTHER" id="PTHR23513">
    <property type="entry name" value="INTEGRAL MEMBRANE EFFLUX PROTEIN-RELATED"/>
    <property type="match status" value="1"/>
</dbReference>
<dbReference type="GO" id="GO:0005886">
    <property type="term" value="C:plasma membrane"/>
    <property type="evidence" value="ECO:0007669"/>
    <property type="project" value="UniProtKB-SubCell"/>
</dbReference>
<feature type="transmembrane region" description="Helical" evidence="6">
    <location>
        <begin position="218"/>
        <end position="241"/>
    </location>
</feature>
<feature type="transmembrane region" description="Helical" evidence="6">
    <location>
        <begin position="362"/>
        <end position="383"/>
    </location>
</feature>
<feature type="transmembrane region" description="Helical" evidence="6">
    <location>
        <begin position="169"/>
        <end position="187"/>
    </location>
</feature>
<sequence>MHTYGALFRTPEFPPLFVVVCAGASASTIGGLALATIVFAGTGSPLLSAISMFGPAAAQLLGATLLLSVADRVPPRAALATCAALSASCLALLAIPGLPLPAVFALLGVMGLVASVAGGVRLGLLTQVIPADGYLLGRSVLNMSVGSVQILGFTAGGALLAVFPPHGVLALASGCQLLGAVTALLGLRSRPPRASGRPSVAATWRANARLLSSAPRRYVLVALCVPNGLIVGCEALFVPYAPTHAGILLAAAALGMLTGDVLAGRFLPRAWRERAGAVLRLLLAVPYLLFAAGLPLWLAAMLTAVASVGYSGTLVLQERLIALTPDDLRGQALGLHSSLMMGMQAVGAALAGAAAEITGSAAAGMTVMAVLSVTVTLLVAAGLRTPVPQPVPAH</sequence>
<name>A0AAE3VTX3_9ACTN</name>
<evidence type="ECO:0000256" key="2">
    <source>
        <dbReference type="ARBA" id="ARBA00022475"/>
    </source>
</evidence>
<accession>A0AAE3VTX3</accession>
<feature type="transmembrane region" description="Helical" evidence="6">
    <location>
        <begin position="77"/>
        <end position="96"/>
    </location>
</feature>
<comment type="subcellular location">
    <subcellularLocation>
        <location evidence="1">Cell membrane</location>
        <topology evidence="1">Multi-pass membrane protein</topology>
    </subcellularLocation>
</comment>
<proteinExistence type="predicted"/>
<feature type="transmembrane region" description="Helical" evidence="6">
    <location>
        <begin position="102"/>
        <end position="124"/>
    </location>
</feature>
<evidence type="ECO:0000256" key="4">
    <source>
        <dbReference type="ARBA" id="ARBA00022989"/>
    </source>
</evidence>
<evidence type="ECO:0008006" key="9">
    <source>
        <dbReference type="Google" id="ProtNLM"/>
    </source>
</evidence>
<keyword evidence="8" id="KW-1185">Reference proteome</keyword>
<evidence type="ECO:0000256" key="3">
    <source>
        <dbReference type="ARBA" id="ARBA00022692"/>
    </source>
</evidence>
<reference evidence="7 8" key="1">
    <citation type="submission" date="2023-07" db="EMBL/GenBank/DDBJ databases">
        <title>Sequencing the genomes of 1000 actinobacteria strains.</title>
        <authorList>
            <person name="Klenk H.-P."/>
        </authorList>
    </citation>
    <scope>NUCLEOTIDE SEQUENCE [LARGE SCALE GENOMIC DNA]</scope>
    <source>
        <strain evidence="7 8">DSM 44709</strain>
    </source>
</reference>